<feature type="region of interest" description="Disordered" evidence="6">
    <location>
        <begin position="172"/>
        <end position="209"/>
    </location>
</feature>
<feature type="region of interest" description="Disordered" evidence="6">
    <location>
        <begin position="258"/>
        <end position="289"/>
    </location>
</feature>
<evidence type="ECO:0000256" key="1">
    <source>
        <dbReference type="ARBA" id="ARBA00007074"/>
    </source>
</evidence>
<evidence type="ECO:0000313" key="10">
    <source>
        <dbReference type="Proteomes" id="UP000242444"/>
    </source>
</evidence>
<feature type="compositionally biased region" description="Basic and acidic residues" evidence="6">
    <location>
        <begin position="172"/>
        <end position="181"/>
    </location>
</feature>
<feature type="coiled-coil region" evidence="5">
    <location>
        <begin position="64"/>
        <end position="105"/>
    </location>
</feature>
<gene>
    <name evidence="9" type="ORF">CFN78_25480</name>
</gene>
<reference evidence="9 10" key="1">
    <citation type="submission" date="2017-07" db="EMBL/GenBank/DDBJ databases">
        <title>Amycolatopsis antarcticus sp. nov., isolated from the surface of an Antarcticus brown macroalga.</title>
        <authorList>
            <person name="Wang J."/>
            <person name="Leiva S."/>
            <person name="Huang J."/>
            <person name="Huang Y."/>
        </authorList>
    </citation>
    <scope>NUCLEOTIDE SEQUENCE [LARGE SCALE GENOMIC DNA]</scope>
    <source>
        <strain evidence="9 10">AU-G6</strain>
    </source>
</reference>
<dbReference type="Pfam" id="PF00877">
    <property type="entry name" value="NLPC_P60"/>
    <property type="match status" value="1"/>
</dbReference>
<keyword evidence="9" id="KW-0121">Carboxypeptidase</keyword>
<dbReference type="CDD" id="cd14814">
    <property type="entry name" value="Peptidase_M15"/>
    <property type="match status" value="1"/>
</dbReference>
<evidence type="ECO:0000256" key="4">
    <source>
        <dbReference type="ARBA" id="ARBA00022807"/>
    </source>
</evidence>
<dbReference type="GO" id="GO:0008234">
    <property type="term" value="F:cysteine-type peptidase activity"/>
    <property type="evidence" value="ECO:0007669"/>
    <property type="project" value="UniProtKB-KW"/>
</dbReference>
<evidence type="ECO:0000259" key="8">
    <source>
        <dbReference type="PROSITE" id="PS51935"/>
    </source>
</evidence>
<proteinExistence type="inferred from homology"/>
<evidence type="ECO:0000256" key="5">
    <source>
        <dbReference type="SAM" id="Coils"/>
    </source>
</evidence>
<comment type="similarity">
    <text evidence="1">Belongs to the peptidase C40 family.</text>
</comment>
<dbReference type="AlphaFoldDB" id="A0A263CX01"/>
<keyword evidence="2" id="KW-0645">Protease</keyword>
<comment type="caution">
    <text evidence="9">The sequence shown here is derived from an EMBL/GenBank/DDBJ whole genome shotgun (WGS) entry which is preliminary data.</text>
</comment>
<dbReference type="SUPFAM" id="SSF54001">
    <property type="entry name" value="Cysteine proteinases"/>
    <property type="match status" value="1"/>
</dbReference>
<feature type="region of interest" description="Disordered" evidence="6">
    <location>
        <begin position="27"/>
        <end position="59"/>
    </location>
</feature>
<dbReference type="Gene3D" id="3.30.1380.10">
    <property type="match status" value="1"/>
</dbReference>
<dbReference type="InterPro" id="IPR009045">
    <property type="entry name" value="Zn_M74/Hedgehog-like"/>
</dbReference>
<evidence type="ECO:0000313" key="9">
    <source>
        <dbReference type="EMBL" id="OZM70509.1"/>
    </source>
</evidence>
<dbReference type="GO" id="GO:0004180">
    <property type="term" value="F:carboxypeptidase activity"/>
    <property type="evidence" value="ECO:0007669"/>
    <property type="project" value="UniProtKB-KW"/>
</dbReference>
<keyword evidence="5" id="KW-0175">Coiled coil</keyword>
<name>A0A263CX01_9PSEU</name>
<dbReference type="Pfam" id="PF02557">
    <property type="entry name" value="VanY"/>
    <property type="match status" value="1"/>
</dbReference>
<dbReference type="PROSITE" id="PS51935">
    <property type="entry name" value="NLPC_P60"/>
    <property type="match status" value="1"/>
</dbReference>
<dbReference type="GO" id="GO:0006508">
    <property type="term" value="P:proteolysis"/>
    <property type="evidence" value="ECO:0007669"/>
    <property type="project" value="UniProtKB-KW"/>
</dbReference>
<dbReference type="PANTHER" id="PTHR34385:SF1">
    <property type="entry name" value="PEPTIDOGLYCAN L-ALANYL-D-GLUTAMATE ENDOPEPTIDASE CWLK"/>
    <property type="match status" value="1"/>
</dbReference>
<sequence length="598" mass="61125">MRARALRLSAVLPVVSALALTLAAAPAGAQPPAQPPEPRLEAGVAPGAATPDPRPGEAFAGPELARLQRTAAEVQRELDDLAGLARSAQDSATEAAAELARAAAERRAADQAVLAQQQEVDDYSRRVFTAMGRPDQLRLAMTVDNPRDLLDGTSLVRSLTEAQDRRLLGAMDRQRAARDAESAAAGVERTAAERKADVQRREGDATNRADAVSAELTAPIDEANAAVVAQQRAQADRNAATAANWKAYTDRLAAAGISPPPASRLRDPAALPPGLSPSTGSAGAAQAGVAEATDAGERLLVLPEETVAAVTAGIAALGLPYVPGESGAGPRAYSCDGLVHAVYGGLGVPAAAAEQFATGVPVPPADVRPGDLVFLGPARYGVQSVGIVLDERTMLAADARLAGVVVTDLPTAADVLGASRPALGARQAEPVPARADGELTWRCGGVELPAGTRGAGGGAAVGPWGGFPNGLIPATALCPIGAGSHSLRCDAAQSFQALSQAYAGVFGAPVCVTDSYRTFDGQVDLYRRKPSLAAVPGTSNHGWGLAVDLCGGAESFGTAQHGWLLANARAFGWVHPGWARQGGGREEPWHWEFAGATG</sequence>
<evidence type="ECO:0000256" key="3">
    <source>
        <dbReference type="ARBA" id="ARBA00022801"/>
    </source>
</evidence>
<dbReference type="SUPFAM" id="SSF55166">
    <property type="entry name" value="Hedgehog/DD-peptidase"/>
    <property type="match status" value="1"/>
</dbReference>
<dbReference type="RefSeq" id="WP_094865567.1">
    <property type="nucleotide sequence ID" value="NZ_NKYE01000020.1"/>
</dbReference>
<dbReference type="InterPro" id="IPR038765">
    <property type="entry name" value="Papain-like_cys_pep_sf"/>
</dbReference>
<dbReference type="InParanoid" id="A0A263CX01"/>
<feature type="signal peptide" evidence="7">
    <location>
        <begin position="1"/>
        <end position="29"/>
    </location>
</feature>
<dbReference type="EMBL" id="NKYE01000020">
    <property type="protein sequence ID" value="OZM70509.1"/>
    <property type="molecule type" value="Genomic_DNA"/>
</dbReference>
<keyword evidence="4" id="KW-0788">Thiol protease</keyword>
<dbReference type="Proteomes" id="UP000242444">
    <property type="component" value="Unassembled WGS sequence"/>
</dbReference>
<keyword evidence="3" id="KW-0378">Hydrolase</keyword>
<organism evidence="9 10">
    <name type="scientific">Amycolatopsis antarctica</name>
    <dbReference type="NCBI Taxonomy" id="1854586"/>
    <lineage>
        <taxon>Bacteria</taxon>
        <taxon>Bacillati</taxon>
        <taxon>Actinomycetota</taxon>
        <taxon>Actinomycetes</taxon>
        <taxon>Pseudonocardiales</taxon>
        <taxon>Pseudonocardiaceae</taxon>
        <taxon>Amycolatopsis</taxon>
    </lineage>
</organism>
<feature type="compositionally biased region" description="Basic and acidic residues" evidence="6">
    <location>
        <begin position="190"/>
        <end position="207"/>
    </location>
</feature>
<dbReference type="InterPro" id="IPR000064">
    <property type="entry name" value="NLP_P60_dom"/>
</dbReference>
<dbReference type="Gene3D" id="3.90.1720.10">
    <property type="entry name" value="endopeptidase domain like (from Nostoc punctiforme)"/>
    <property type="match status" value="1"/>
</dbReference>
<protein>
    <submittedName>
        <fullName evidence="9">D-alanyl-D-alanine carboxypeptidase</fullName>
    </submittedName>
</protein>
<feature type="domain" description="NlpC/P60" evidence="8">
    <location>
        <begin position="303"/>
        <end position="428"/>
    </location>
</feature>
<feature type="compositionally biased region" description="Low complexity" evidence="6">
    <location>
        <begin position="280"/>
        <end position="289"/>
    </location>
</feature>
<keyword evidence="7" id="KW-0732">Signal</keyword>
<accession>A0A263CX01</accession>
<dbReference type="OrthoDB" id="1099523at2"/>
<dbReference type="InterPro" id="IPR052179">
    <property type="entry name" value="DD-CPase-like"/>
</dbReference>
<dbReference type="InterPro" id="IPR003709">
    <property type="entry name" value="VanY-like_core_dom"/>
</dbReference>
<evidence type="ECO:0000256" key="6">
    <source>
        <dbReference type="SAM" id="MobiDB-lite"/>
    </source>
</evidence>
<evidence type="ECO:0000256" key="7">
    <source>
        <dbReference type="SAM" id="SignalP"/>
    </source>
</evidence>
<evidence type="ECO:0000256" key="2">
    <source>
        <dbReference type="ARBA" id="ARBA00022670"/>
    </source>
</evidence>
<keyword evidence="10" id="KW-1185">Reference proteome</keyword>
<feature type="chain" id="PRO_5012763204" evidence="7">
    <location>
        <begin position="30"/>
        <end position="598"/>
    </location>
</feature>
<dbReference type="PANTHER" id="PTHR34385">
    <property type="entry name" value="D-ALANYL-D-ALANINE CARBOXYPEPTIDASE"/>
    <property type="match status" value="1"/>
</dbReference>